<evidence type="ECO:0000256" key="1">
    <source>
        <dbReference type="SAM" id="MobiDB-lite"/>
    </source>
</evidence>
<proteinExistence type="predicted"/>
<keyword evidence="3" id="KW-1185">Reference proteome</keyword>
<feature type="compositionally biased region" description="Polar residues" evidence="1">
    <location>
        <begin position="20"/>
        <end position="36"/>
    </location>
</feature>
<dbReference type="Proteomes" id="UP000269945">
    <property type="component" value="Unassembled WGS sequence"/>
</dbReference>
<reference evidence="2 3" key="1">
    <citation type="submission" date="2018-10" db="EMBL/GenBank/DDBJ databases">
        <authorList>
            <person name="Ekblom R."/>
            <person name="Jareborg N."/>
        </authorList>
    </citation>
    <scope>NUCLEOTIDE SEQUENCE [LARGE SCALE GENOMIC DNA]</scope>
    <source>
        <tissue evidence="2">Muscle</tissue>
    </source>
</reference>
<dbReference type="EMBL" id="CYRY02003217">
    <property type="protein sequence ID" value="VCW67855.1"/>
    <property type="molecule type" value="Genomic_DNA"/>
</dbReference>
<comment type="caution">
    <text evidence="2">The sequence shown here is derived from an EMBL/GenBank/DDBJ whole genome shotgun (WGS) entry which is preliminary data.</text>
</comment>
<name>A0A9X9LGT3_GULGU</name>
<sequence length="163" mass="17292">MVIRPASSSPRVTKALLGTQRRSQTHPWKPGSSGTTEEMCVWSSRSSGGEREKAKGSGRTKFPPARTGLAEGTGVQGTEWRPQQTGEVKMVSAWKTPLPGSPPGCPPCLCLPHYSKEHDQPSPPSPGEPVRVGPHCLHPAESWHPVSTQGPSAAGTARLAFSP</sequence>
<accession>A0A9X9LGT3</accession>
<feature type="region of interest" description="Disordered" evidence="1">
    <location>
        <begin position="113"/>
        <end position="163"/>
    </location>
</feature>
<feature type="compositionally biased region" description="Polar residues" evidence="1">
    <location>
        <begin position="1"/>
        <end position="11"/>
    </location>
</feature>
<organism evidence="2 3">
    <name type="scientific">Gulo gulo</name>
    <name type="common">Wolverine</name>
    <name type="synonym">Gluton</name>
    <dbReference type="NCBI Taxonomy" id="48420"/>
    <lineage>
        <taxon>Eukaryota</taxon>
        <taxon>Metazoa</taxon>
        <taxon>Chordata</taxon>
        <taxon>Craniata</taxon>
        <taxon>Vertebrata</taxon>
        <taxon>Euteleostomi</taxon>
        <taxon>Mammalia</taxon>
        <taxon>Eutheria</taxon>
        <taxon>Laurasiatheria</taxon>
        <taxon>Carnivora</taxon>
        <taxon>Caniformia</taxon>
        <taxon>Musteloidea</taxon>
        <taxon>Mustelidae</taxon>
        <taxon>Guloninae</taxon>
        <taxon>Gulo</taxon>
    </lineage>
</organism>
<protein>
    <submittedName>
        <fullName evidence="2">Uncharacterized protein</fullName>
    </submittedName>
</protein>
<gene>
    <name evidence="2" type="ORF">BN2614_LOCUS4</name>
</gene>
<evidence type="ECO:0000313" key="3">
    <source>
        <dbReference type="Proteomes" id="UP000269945"/>
    </source>
</evidence>
<dbReference type="AlphaFoldDB" id="A0A9X9LGT3"/>
<feature type="region of interest" description="Disordered" evidence="1">
    <location>
        <begin position="1"/>
        <end position="83"/>
    </location>
</feature>
<evidence type="ECO:0000313" key="2">
    <source>
        <dbReference type="EMBL" id="VCW67855.1"/>
    </source>
</evidence>